<dbReference type="OrthoDB" id="6507355at2759"/>
<dbReference type="InterPro" id="IPR036397">
    <property type="entry name" value="RNaseH_sf"/>
</dbReference>
<accession>A0A9J6H1K7</accession>
<dbReference type="VEuPathDB" id="VectorBase:HLOH_046013"/>
<dbReference type="EMBL" id="JABSTR010000011">
    <property type="protein sequence ID" value="KAH9380904.1"/>
    <property type="molecule type" value="Genomic_DNA"/>
</dbReference>
<gene>
    <name evidence="2" type="ORF">HPB48_008435</name>
</gene>
<reference evidence="2 3" key="1">
    <citation type="journal article" date="2020" name="Cell">
        <title>Large-Scale Comparative Analyses of Tick Genomes Elucidate Their Genetic Diversity and Vector Capacities.</title>
        <authorList>
            <consortium name="Tick Genome and Microbiome Consortium (TIGMIC)"/>
            <person name="Jia N."/>
            <person name="Wang J."/>
            <person name="Shi W."/>
            <person name="Du L."/>
            <person name="Sun Y."/>
            <person name="Zhan W."/>
            <person name="Jiang J.F."/>
            <person name="Wang Q."/>
            <person name="Zhang B."/>
            <person name="Ji P."/>
            <person name="Bell-Sakyi L."/>
            <person name="Cui X.M."/>
            <person name="Yuan T.T."/>
            <person name="Jiang B.G."/>
            <person name="Yang W.F."/>
            <person name="Lam T.T."/>
            <person name="Chang Q.C."/>
            <person name="Ding S.J."/>
            <person name="Wang X.J."/>
            <person name="Zhu J.G."/>
            <person name="Ruan X.D."/>
            <person name="Zhao L."/>
            <person name="Wei J.T."/>
            <person name="Ye R.Z."/>
            <person name="Que T.C."/>
            <person name="Du C.H."/>
            <person name="Zhou Y.H."/>
            <person name="Cheng J.X."/>
            <person name="Dai P.F."/>
            <person name="Guo W.B."/>
            <person name="Han X.H."/>
            <person name="Huang E.J."/>
            <person name="Li L.F."/>
            <person name="Wei W."/>
            <person name="Gao Y.C."/>
            <person name="Liu J.Z."/>
            <person name="Shao H.Z."/>
            <person name="Wang X."/>
            <person name="Wang C.C."/>
            <person name="Yang T.C."/>
            <person name="Huo Q.B."/>
            <person name="Li W."/>
            <person name="Chen H.Y."/>
            <person name="Chen S.E."/>
            <person name="Zhou L.G."/>
            <person name="Ni X.B."/>
            <person name="Tian J.H."/>
            <person name="Sheng Y."/>
            <person name="Liu T."/>
            <person name="Pan Y.S."/>
            <person name="Xia L.Y."/>
            <person name="Li J."/>
            <person name="Zhao F."/>
            <person name="Cao W.C."/>
        </authorList>
    </citation>
    <scope>NUCLEOTIDE SEQUENCE [LARGE SCALE GENOMIC DNA]</scope>
    <source>
        <strain evidence="2">HaeL-2018</strain>
    </source>
</reference>
<keyword evidence="3" id="KW-1185">Reference proteome</keyword>
<name>A0A9J6H1K7_HAELO</name>
<dbReference type="Gene3D" id="3.30.420.10">
    <property type="entry name" value="Ribonuclease H-like superfamily/Ribonuclease H"/>
    <property type="match status" value="1"/>
</dbReference>
<proteinExistence type="predicted"/>
<evidence type="ECO:0000259" key="1">
    <source>
        <dbReference type="Pfam" id="PF13358"/>
    </source>
</evidence>
<dbReference type="GO" id="GO:0003676">
    <property type="term" value="F:nucleic acid binding"/>
    <property type="evidence" value="ECO:0007669"/>
    <property type="project" value="InterPro"/>
</dbReference>
<dbReference type="AlphaFoldDB" id="A0A9J6H1K7"/>
<feature type="domain" description="Tc1-like transposase DDE" evidence="1">
    <location>
        <begin position="32"/>
        <end position="80"/>
    </location>
</feature>
<dbReference type="InterPro" id="IPR038717">
    <property type="entry name" value="Tc1-like_DDE_dom"/>
</dbReference>
<dbReference type="Proteomes" id="UP000821853">
    <property type="component" value="Chromosome 9"/>
</dbReference>
<dbReference type="OMA" id="STEENCW"/>
<evidence type="ECO:0000313" key="2">
    <source>
        <dbReference type="EMBL" id="KAH9380904.1"/>
    </source>
</evidence>
<organism evidence="2 3">
    <name type="scientific">Haemaphysalis longicornis</name>
    <name type="common">Bush tick</name>
    <dbReference type="NCBI Taxonomy" id="44386"/>
    <lineage>
        <taxon>Eukaryota</taxon>
        <taxon>Metazoa</taxon>
        <taxon>Ecdysozoa</taxon>
        <taxon>Arthropoda</taxon>
        <taxon>Chelicerata</taxon>
        <taxon>Arachnida</taxon>
        <taxon>Acari</taxon>
        <taxon>Parasitiformes</taxon>
        <taxon>Ixodida</taxon>
        <taxon>Ixodoidea</taxon>
        <taxon>Ixodidae</taxon>
        <taxon>Haemaphysalinae</taxon>
        <taxon>Haemaphysalis</taxon>
    </lineage>
</organism>
<sequence>MTSETYSGIIQNIPLPYVLGGPFPDGLFHLQQDGAPVHTARAVQTTLENLGIMTLPWPSRSPDLNIIENVWGLMKKNLAREPGLGATTANELWTAVEAEWNRLRQLPNLVNSLYDSLPGRMAKVQASAGDPIDY</sequence>
<dbReference type="Pfam" id="PF13358">
    <property type="entry name" value="DDE_3"/>
    <property type="match status" value="1"/>
</dbReference>
<evidence type="ECO:0000313" key="3">
    <source>
        <dbReference type="Proteomes" id="UP000821853"/>
    </source>
</evidence>
<protein>
    <recommendedName>
        <fullName evidence="1">Tc1-like transposase DDE domain-containing protein</fullName>
    </recommendedName>
</protein>
<comment type="caution">
    <text evidence="2">The sequence shown here is derived from an EMBL/GenBank/DDBJ whole genome shotgun (WGS) entry which is preliminary data.</text>
</comment>